<dbReference type="GO" id="GO:0052324">
    <property type="term" value="P:plant-type cell wall cellulose biosynthetic process"/>
    <property type="evidence" value="ECO:0007669"/>
    <property type="project" value="TreeGrafter"/>
</dbReference>
<dbReference type="PANTHER" id="PTHR31673">
    <property type="entry name" value="PROTEIN COBRA"/>
    <property type="match status" value="1"/>
</dbReference>
<sequence>MRWLQAKVTIQNYYQYRHIARPGWMLGWKWTHKEVIWSMRGAIATQQGNCSAFKYQTLHSCRDDPVVVDLMPDAAPENRSEGCCRGGVLRAWAVRPTESSSSFEIAVGNLGASSTVYPPANLTLMAPDPGYTCSKFEDAPPTVNPVVNGMREEQVFRTWKAACTYSSYVANKNPTCCVSLSSFYNTHITPCPQCTCGCRPTSDETMKTCVSTSTVERSELIRCTDHMCPVRVHWHIKANYRGHWGVKLTVSNYHYGSNYSDWNLVVQHPGLNQLFWSYSFNSSKLLSGSSILEDEVALFWGIQYYNDVLLNAMDNDPGSVTTEIILSKDIDSFTLRSGWAYPRRIYFNGENCQMPLPQDFPALPNATSGKAKGYSTPLFLLLCLSLKMMLM</sequence>
<evidence type="ECO:0000256" key="1">
    <source>
        <dbReference type="ARBA" id="ARBA00005507"/>
    </source>
</evidence>
<name>A0AAV7E2H5_ARIFI</name>
<dbReference type="InterPro" id="IPR056900">
    <property type="entry name" value="COB_C"/>
</dbReference>
<dbReference type="PANTHER" id="PTHR31673:SF41">
    <property type="entry name" value="COBRA-LIKE PROTEIN"/>
    <property type="match status" value="1"/>
</dbReference>
<evidence type="ECO:0000256" key="2">
    <source>
        <dbReference type="ARBA" id="ARBA00022729"/>
    </source>
</evidence>
<dbReference type="PIRSF" id="PIRSF038122">
    <property type="entry name" value="COBRA"/>
    <property type="match status" value="1"/>
</dbReference>
<reference evidence="5 6" key="1">
    <citation type="submission" date="2021-07" db="EMBL/GenBank/DDBJ databases">
        <title>The Aristolochia fimbriata genome: insights into angiosperm evolution, floral development and chemical biosynthesis.</title>
        <authorList>
            <person name="Jiao Y."/>
        </authorList>
    </citation>
    <scope>NUCLEOTIDE SEQUENCE [LARGE SCALE GENOMIC DNA]</scope>
    <source>
        <strain evidence="5">IBCAS-2021</strain>
        <tissue evidence="5">Leaf</tissue>
    </source>
</reference>
<evidence type="ECO:0000313" key="5">
    <source>
        <dbReference type="EMBL" id="KAG9443017.1"/>
    </source>
</evidence>
<evidence type="ECO:0000259" key="4">
    <source>
        <dbReference type="Pfam" id="PF25079"/>
    </source>
</evidence>
<dbReference type="AlphaFoldDB" id="A0AAV7E2H5"/>
<feature type="domain" description="COBRA C-terminal" evidence="4">
    <location>
        <begin position="208"/>
        <end position="361"/>
    </location>
</feature>
<comment type="caution">
    <text evidence="5">The sequence shown here is derived from an EMBL/GenBank/DDBJ whole genome shotgun (WGS) entry which is preliminary data.</text>
</comment>
<evidence type="ECO:0000256" key="3">
    <source>
        <dbReference type="ARBA" id="ARBA00023180"/>
    </source>
</evidence>
<keyword evidence="2" id="KW-0732">Signal</keyword>
<organism evidence="5 6">
    <name type="scientific">Aristolochia fimbriata</name>
    <name type="common">White veined hardy Dutchman's pipe vine</name>
    <dbReference type="NCBI Taxonomy" id="158543"/>
    <lineage>
        <taxon>Eukaryota</taxon>
        <taxon>Viridiplantae</taxon>
        <taxon>Streptophyta</taxon>
        <taxon>Embryophyta</taxon>
        <taxon>Tracheophyta</taxon>
        <taxon>Spermatophyta</taxon>
        <taxon>Magnoliopsida</taxon>
        <taxon>Magnoliidae</taxon>
        <taxon>Piperales</taxon>
        <taxon>Aristolochiaceae</taxon>
        <taxon>Aristolochia</taxon>
    </lineage>
</organism>
<dbReference type="GO" id="GO:0005886">
    <property type="term" value="C:plasma membrane"/>
    <property type="evidence" value="ECO:0007669"/>
    <property type="project" value="TreeGrafter"/>
</dbReference>
<comment type="similarity">
    <text evidence="1">Belongs to the COBRA family.</text>
</comment>
<dbReference type="InterPro" id="IPR006918">
    <property type="entry name" value="COBRA_pln"/>
</dbReference>
<dbReference type="Pfam" id="PF04833">
    <property type="entry name" value="COBRA"/>
    <property type="match status" value="1"/>
</dbReference>
<dbReference type="GO" id="GO:0010215">
    <property type="term" value="P:cellulose microfibril organization"/>
    <property type="evidence" value="ECO:0007669"/>
    <property type="project" value="InterPro"/>
</dbReference>
<accession>A0AAV7E2H5</accession>
<proteinExistence type="inferred from homology"/>
<gene>
    <name evidence="5" type="ORF">H6P81_018871</name>
</gene>
<keyword evidence="3" id="KW-0325">Glycoprotein</keyword>
<keyword evidence="6" id="KW-1185">Reference proteome</keyword>
<dbReference type="Pfam" id="PF25079">
    <property type="entry name" value="COB_C"/>
    <property type="match status" value="1"/>
</dbReference>
<dbReference type="Proteomes" id="UP000825729">
    <property type="component" value="Unassembled WGS sequence"/>
</dbReference>
<dbReference type="EMBL" id="JAINDJ010000007">
    <property type="protein sequence ID" value="KAG9443017.1"/>
    <property type="molecule type" value="Genomic_DNA"/>
</dbReference>
<evidence type="ECO:0000313" key="6">
    <source>
        <dbReference type="Proteomes" id="UP000825729"/>
    </source>
</evidence>
<protein>
    <recommendedName>
        <fullName evidence="4">COBRA C-terminal domain-containing protein</fullName>
    </recommendedName>
</protein>